<sequence>MVPVVKERLALDDSGIGGLLLFLGAGAIVTMPATGWLISRIGSKMVILLATILLGITLPSLLATNTPALTAVVLFLFGSGIGAIDVGVNAQGLQIQDIGKKPVMSSLHGWFSIGGLAGPMVILLLDYFNIIPFYALVIVSVLLIFLVFGVSSHLLKAGIERETAGGREDGKKPGGGVAWLHPRVLFLGVMCFIVFLAEGAVLDWSGIFLRDVKVVEENLLGLGYAAFSVAMAFMRLVGDKVVSKIPGRVIVATGSFVTATGFLVAVMASWLPLILFGFVLVGLGAANIVPIFFSESGRVKGVPATAAIAAVTTIGYAGQLAGPAALGFIAEKAGLSVSFGCTAALMLLIGISYVISTGVKRSGEIS</sequence>
<accession>A0ABP8LPB1</accession>
<dbReference type="Pfam" id="PF07690">
    <property type="entry name" value="MFS_1"/>
    <property type="match status" value="1"/>
</dbReference>
<keyword evidence="7" id="KW-1185">Reference proteome</keyword>
<dbReference type="InterPro" id="IPR051788">
    <property type="entry name" value="MFS_Transporter"/>
</dbReference>
<feature type="transmembrane region" description="Helical" evidence="5">
    <location>
        <begin position="305"/>
        <end position="329"/>
    </location>
</feature>
<dbReference type="Proteomes" id="UP001501508">
    <property type="component" value="Unassembled WGS sequence"/>
</dbReference>
<feature type="transmembrane region" description="Helical" evidence="5">
    <location>
        <begin position="335"/>
        <end position="355"/>
    </location>
</feature>
<comment type="caution">
    <text evidence="6">The sequence shown here is derived from an EMBL/GenBank/DDBJ whole genome shotgun (WGS) entry which is preliminary data.</text>
</comment>
<dbReference type="Gene3D" id="1.20.1250.20">
    <property type="entry name" value="MFS general substrate transporter like domains"/>
    <property type="match status" value="2"/>
</dbReference>
<evidence type="ECO:0000256" key="5">
    <source>
        <dbReference type="SAM" id="Phobius"/>
    </source>
</evidence>
<feature type="transmembrane region" description="Helical" evidence="5">
    <location>
        <begin position="184"/>
        <end position="207"/>
    </location>
</feature>
<feature type="transmembrane region" description="Helical" evidence="5">
    <location>
        <begin position="68"/>
        <end position="86"/>
    </location>
</feature>
<reference evidence="7" key="1">
    <citation type="journal article" date="2019" name="Int. J. Syst. Evol. Microbiol.">
        <title>The Global Catalogue of Microorganisms (GCM) 10K type strain sequencing project: providing services to taxonomists for standard genome sequencing and annotation.</title>
        <authorList>
            <consortium name="The Broad Institute Genomics Platform"/>
            <consortium name="The Broad Institute Genome Sequencing Center for Infectious Disease"/>
            <person name="Wu L."/>
            <person name="Ma J."/>
        </authorList>
    </citation>
    <scope>NUCLEOTIDE SEQUENCE [LARGE SCALE GENOMIC DNA]</scope>
    <source>
        <strain evidence="7">JCM 31920</strain>
    </source>
</reference>
<dbReference type="PANTHER" id="PTHR23514:SF13">
    <property type="entry name" value="INNER MEMBRANE PROTEIN YBJJ"/>
    <property type="match status" value="1"/>
</dbReference>
<dbReference type="InterPro" id="IPR011701">
    <property type="entry name" value="MFS"/>
</dbReference>
<dbReference type="EMBL" id="BAABEY010000002">
    <property type="protein sequence ID" value="GAA4432627.1"/>
    <property type="molecule type" value="Genomic_DNA"/>
</dbReference>
<evidence type="ECO:0000256" key="1">
    <source>
        <dbReference type="ARBA" id="ARBA00004141"/>
    </source>
</evidence>
<feature type="transmembrane region" description="Helical" evidence="5">
    <location>
        <begin position="131"/>
        <end position="151"/>
    </location>
</feature>
<name>A0ABP8LPB1_9BACT</name>
<organism evidence="6 7">
    <name type="scientific">Ravibacter arvi</name>
    <dbReference type="NCBI Taxonomy" id="2051041"/>
    <lineage>
        <taxon>Bacteria</taxon>
        <taxon>Pseudomonadati</taxon>
        <taxon>Bacteroidota</taxon>
        <taxon>Cytophagia</taxon>
        <taxon>Cytophagales</taxon>
        <taxon>Spirosomataceae</taxon>
        <taxon>Ravibacter</taxon>
    </lineage>
</organism>
<dbReference type="CDD" id="cd17393">
    <property type="entry name" value="MFS_MosC_like"/>
    <property type="match status" value="1"/>
</dbReference>
<keyword evidence="4 5" id="KW-0472">Membrane</keyword>
<feature type="transmembrane region" description="Helical" evidence="5">
    <location>
        <begin position="45"/>
        <end position="62"/>
    </location>
</feature>
<evidence type="ECO:0000313" key="6">
    <source>
        <dbReference type="EMBL" id="GAA4432627.1"/>
    </source>
</evidence>
<evidence type="ECO:0000256" key="2">
    <source>
        <dbReference type="ARBA" id="ARBA00022692"/>
    </source>
</evidence>
<feature type="transmembrane region" description="Helical" evidence="5">
    <location>
        <begin position="249"/>
        <end position="268"/>
    </location>
</feature>
<evidence type="ECO:0000256" key="3">
    <source>
        <dbReference type="ARBA" id="ARBA00022989"/>
    </source>
</evidence>
<protein>
    <submittedName>
        <fullName evidence="6">MFS transporter</fullName>
    </submittedName>
</protein>
<feature type="transmembrane region" description="Helical" evidence="5">
    <location>
        <begin position="274"/>
        <end position="293"/>
    </location>
</feature>
<gene>
    <name evidence="6" type="ORF">GCM10023091_05030</name>
</gene>
<dbReference type="InterPro" id="IPR036259">
    <property type="entry name" value="MFS_trans_sf"/>
</dbReference>
<comment type="subcellular location">
    <subcellularLocation>
        <location evidence="1">Membrane</location>
        <topology evidence="1">Multi-pass membrane protein</topology>
    </subcellularLocation>
</comment>
<proteinExistence type="predicted"/>
<dbReference type="SUPFAM" id="SSF103473">
    <property type="entry name" value="MFS general substrate transporter"/>
    <property type="match status" value="1"/>
</dbReference>
<feature type="transmembrane region" description="Helical" evidence="5">
    <location>
        <begin position="219"/>
        <end position="237"/>
    </location>
</feature>
<keyword evidence="3 5" id="KW-1133">Transmembrane helix</keyword>
<feature type="transmembrane region" description="Helical" evidence="5">
    <location>
        <begin position="16"/>
        <end position="38"/>
    </location>
</feature>
<evidence type="ECO:0000256" key="4">
    <source>
        <dbReference type="ARBA" id="ARBA00023136"/>
    </source>
</evidence>
<dbReference type="PANTHER" id="PTHR23514">
    <property type="entry name" value="BYPASS OF STOP CODON PROTEIN 6"/>
    <property type="match status" value="1"/>
</dbReference>
<evidence type="ECO:0000313" key="7">
    <source>
        <dbReference type="Proteomes" id="UP001501508"/>
    </source>
</evidence>
<feature type="transmembrane region" description="Helical" evidence="5">
    <location>
        <begin position="107"/>
        <end position="125"/>
    </location>
</feature>
<keyword evidence="2 5" id="KW-0812">Transmembrane</keyword>